<dbReference type="EMBL" id="CBUK010000035">
    <property type="protein sequence ID" value="CDI57936.1"/>
    <property type="molecule type" value="Genomic_DNA"/>
</dbReference>
<dbReference type="AlphaFoldDB" id="U6F1V4"/>
<evidence type="ECO:0000256" key="1">
    <source>
        <dbReference type="RuleBase" id="RU364089"/>
    </source>
</evidence>
<comment type="similarity">
    <text evidence="1">Belongs to the peptidase C69 family.</text>
</comment>
<name>U6F1V4_LACHE</name>
<gene>
    <name evidence="2" type="ORF">LHCIRMBIA951_02101</name>
</gene>
<keyword evidence="1" id="KW-0645">Protease</keyword>
<organism evidence="2 3">
    <name type="scientific">Lactobacillus helveticus CIRM-BIA 951</name>
    <dbReference type="NCBI Taxonomy" id="1226334"/>
    <lineage>
        <taxon>Bacteria</taxon>
        <taxon>Bacillati</taxon>
        <taxon>Bacillota</taxon>
        <taxon>Bacilli</taxon>
        <taxon>Lactobacillales</taxon>
        <taxon>Lactobacillaceae</taxon>
        <taxon>Lactobacillus</taxon>
    </lineage>
</organism>
<reference evidence="2" key="1">
    <citation type="submission" date="2013-09" db="EMBL/GenBank/DDBJ databases">
        <title>Draft Genome Sequence of five Lactobacillus helveticus strains CIRM-BIA 101T, 103, 104, 951 and 953 isolated from milk product.</title>
        <authorList>
            <person name="Valence F."/>
            <person name="Chuat V."/>
            <person name="Ma L."/>
            <person name="Creno S."/>
            <person name="Falentin H."/>
            <person name="Lortal S."/>
            <person name="Bizet C."/>
            <person name="Clermont D."/>
            <person name="Loux V."/>
            <person name="Bouchier C."/>
            <person name="Cousin S."/>
        </authorList>
    </citation>
    <scope>NUCLEOTIDE SEQUENCE [LARGE SCALE GENOMIC DNA]</scope>
    <source>
        <strain evidence="2">CIRM-BIA 951</strain>
    </source>
</reference>
<dbReference type="Proteomes" id="UP000017248">
    <property type="component" value="Unassembled WGS sequence"/>
</dbReference>
<keyword evidence="3" id="KW-1185">Reference proteome</keyword>
<dbReference type="HOGENOM" id="CLU_3422924_0_0_9"/>
<evidence type="ECO:0000313" key="2">
    <source>
        <dbReference type="EMBL" id="CDI57936.1"/>
    </source>
</evidence>
<dbReference type="GO" id="GO:0006508">
    <property type="term" value="P:proteolysis"/>
    <property type="evidence" value="ECO:0007669"/>
    <property type="project" value="UniProtKB-KW"/>
</dbReference>
<dbReference type="EC" id="3.4.-.-" evidence="1"/>
<dbReference type="GO" id="GO:0070004">
    <property type="term" value="F:cysteine-type exopeptidase activity"/>
    <property type="evidence" value="ECO:0007669"/>
    <property type="project" value="InterPro"/>
</dbReference>
<comment type="catalytic activity">
    <reaction evidence="1">
        <text>an L-aminoacyl-L-amino acid + H2O = 2 an L-alpha-amino acid</text>
        <dbReference type="Rhea" id="RHEA:48940"/>
        <dbReference type="ChEBI" id="CHEBI:15377"/>
        <dbReference type="ChEBI" id="CHEBI:59869"/>
        <dbReference type="ChEBI" id="CHEBI:77460"/>
    </reaction>
</comment>
<dbReference type="GO" id="GO:0016805">
    <property type="term" value="F:dipeptidase activity"/>
    <property type="evidence" value="ECO:0007669"/>
    <property type="project" value="UniProtKB-KW"/>
</dbReference>
<dbReference type="InterPro" id="IPR005322">
    <property type="entry name" value="Peptidase_C69"/>
</dbReference>
<protein>
    <recommendedName>
        <fullName evidence="1">Dipeptidase</fullName>
        <ecNumber evidence="1">3.4.-.-</ecNumber>
    </recommendedName>
</protein>
<accession>U6F1V4</accession>
<dbReference type="Pfam" id="PF03577">
    <property type="entry name" value="Peptidase_C69"/>
    <property type="match status" value="1"/>
</dbReference>
<proteinExistence type="inferred from homology"/>
<keyword evidence="1" id="KW-0224">Dipeptidase</keyword>
<keyword evidence="1" id="KW-0378">Hydrolase</keyword>
<comment type="caution">
    <text evidence="2">The sequence shown here is derived from an EMBL/GenBank/DDBJ whole genome shotgun (WGS) entry which is preliminary data.</text>
</comment>
<sequence>MPCTTILAGKKATADGSTLIARN</sequence>
<evidence type="ECO:0000313" key="3">
    <source>
        <dbReference type="Proteomes" id="UP000017248"/>
    </source>
</evidence>